<evidence type="ECO:0000256" key="1">
    <source>
        <dbReference type="SAM" id="MobiDB-lite"/>
    </source>
</evidence>
<sequence length="231" mass="27233">MRKMSIISDKIKNSKSNYFGRGHFETIIKENKNQILEWFDNLVPVQEQIKELNALGCDNLQKRNYVRIITKLFPQEYRQFISMNILLRDIDAITAVVKGIHDTRKQYDTLTEHLKLKFPGRHHKFVDFHTYQQFVTFYKEDLINRALNFEIDESIEIEPHQQYIYNVYADKKTDKQEAVQEELKELTSQQETAGQAEEAVETAVEIKEGKTSSKVDKDNKTNWMKVLLKGV</sequence>
<feature type="region of interest" description="Disordered" evidence="1">
    <location>
        <begin position="188"/>
        <end position="212"/>
    </location>
</feature>
<evidence type="ECO:0000313" key="3">
    <source>
        <dbReference type="Proteomes" id="UP000290657"/>
    </source>
</evidence>
<comment type="caution">
    <text evidence="2">The sequence shown here is derived from an EMBL/GenBank/DDBJ whole genome shotgun (WGS) entry which is preliminary data.</text>
</comment>
<organism evidence="2 3">
    <name type="scientific">Candidatus Marinarcus aquaticus</name>
    <dbReference type="NCBI Taxonomy" id="2044504"/>
    <lineage>
        <taxon>Bacteria</taxon>
        <taxon>Pseudomonadati</taxon>
        <taxon>Campylobacterota</taxon>
        <taxon>Epsilonproteobacteria</taxon>
        <taxon>Campylobacterales</taxon>
        <taxon>Arcobacteraceae</taxon>
        <taxon>Candidatus Marinarcus</taxon>
    </lineage>
</organism>
<evidence type="ECO:0000313" key="2">
    <source>
        <dbReference type="EMBL" id="RXJ59944.1"/>
    </source>
</evidence>
<dbReference type="Proteomes" id="UP000290657">
    <property type="component" value="Unassembled WGS sequence"/>
</dbReference>
<dbReference type="EMBL" id="PDKN01000002">
    <property type="protein sequence ID" value="RXJ59944.1"/>
    <property type="molecule type" value="Genomic_DNA"/>
</dbReference>
<keyword evidence="3" id="KW-1185">Reference proteome</keyword>
<dbReference type="RefSeq" id="WP_128995142.1">
    <property type="nucleotide sequence ID" value="NZ_PDKN01000002.1"/>
</dbReference>
<gene>
    <name evidence="2" type="ORF">CRV04_02710</name>
</gene>
<protein>
    <submittedName>
        <fullName evidence="2">Uncharacterized protein</fullName>
    </submittedName>
</protein>
<accession>A0A4Q0XTY3</accession>
<dbReference type="AlphaFoldDB" id="A0A4Q0XTY3"/>
<name>A0A4Q0XTY3_9BACT</name>
<proteinExistence type="predicted"/>
<reference evidence="2 3" key="1">
    <citation type="submission" date="2017-10" db="EMBL/GenBank/DDBJ databases">
        <title>Genomics of the genus Arcobacter.</title>
        <authorList>
            <person name="Perez-Cataluna A."/>
            <person name="Figueras M.J."/>
        </authorList>
    </citation>
    <scope>NUCLEOTIDE SEQUENCE [LARGE SCALE GENOMIC DNA]</scope>
    <source>
        <strain evidence="2 3">CECT 8987</strain>
    </source>
</reference>